<dbReference type="PROSITE" id="PS51186">
    <property type="entry name" value="GNAT"/>
    <property type="match status" value="1"/>
</dbReference>
<feature type="region of interest" description="Disordered" evidence="1">
    <location>
        <begin position="159"/>
        <end position="197"/>
    </location>
</feature>
<dbReference type="SUPFAM" id="SSF55729">
    <property type="entry name" value="Acyl-CoA N-acyltransferases (Nat)"/>
    <property type="match status" value="1"/>
</dbReference>
<evidence type="ECO:0000313" key="4">
    <source>
        <dbReference type="Proteomes" id="UP001570511"/>
    </source>
</evidence>
<comment type="caution">
    <text evidence="3">The sequence shown here is derived from an EMBL/GenBank/DDBJ whole genome shotgun (WGS) entry which is preliminary data.</text>
</comment>
<keyword evidence="3" id="KW-0808">Transferase</keyword>
<protein>
    <submittedName>
        <fullName evidence="3">GNAT family N-acetyltransferase</fullName>
        <ecNumber evidence="3">2.3.-.-</ecNumber>
    </submittedName>
</protein>
<dbReference type="Gene3D" id="3.40.630.30">
    <property type="match status" value="1"/>
</dbReference>
<dbReference type="InterPro" id="IPR000182">
    <property type="entry name" value="GNAT_dom"/>
</dbReference>
<evidence type="ECO:0000259" key="2">
    <source>
        <dbReference type="PROSITE" id="PS51186"/>
    </source>
</evidence>
<organism evidence="3 4">
    <name type="scientific">Halobellus rubicundus</name>
    <dbReference type="NCBI Taxonomy" id="2996466"/>
    <lineage>
        <taxon>Archaea</taxon>
        <taxon>Methanobacteriati</taxon>
        <taxon>Methanobacteriota</taxon>
        <taxon>Stenosarchaea group</taxon>
        <taxon>Halobacteria</taxon>
        <taxon>Halobacteriales</taxon>
        <taxon>Haloferacaceae</taxon>
        <taxon>Halobellus</taxon>
    </lineage>
</organism>
<accession>A0ABD5MEG0</accession>
<feature type="domain" description="N-acetyltransferase" evidence="2">
    <location>
        <begin position="1"/>
        <end position="133"/>
    </location>
</feature>
<evidence type="ECO:0000256" key="1">
    <source>
        <dbReference type="SAM" id="MobiDB-lite"/>
    </source>
</evidence>
<dbReference type="InterPro" id="IPR016181">
    <property type="entry name" value="Acyl_CoA_acyltransferase"/>
</dbReference>
<dbReference type="EMBL" id="JBGNYA010000001">
    <property type="protein sequence ID" value="MFA1611373.1"/>
    <property type="molecule type" value="Genomic_DNA"/>
</dbReference>
<feature type="compositionally biased region" description="Acidic residues" evidence="1">
    <location>
        <begin position="166"/>
        <end position="188"/>
    </location>
</feature>
<evidence type="ECO:0000313" key="3">
    <source>
        <dbReference type="EMBL" id="MFA1611373.1"/>
    </source>
</evidence>
<dbReference type="GO" id="GO:0016746">
    <property type="term" value="F:acyltransferase activity"/>
    <property type="evidence" value="ECO:0007669"/>
    <property type="project" value="UniProtKB-KW"/>
</dbReference>
<proteinExistence type="predicted"/>
<name>A0ABD5MEG0_9EURY</name>
<gene>
    <name evidence="3" type="ORF">OS889_10215</name>
</gene>
<dbReference type="EC" id="2.3.-.-" evidence="3"/>
<dbReference type="Proteomes" id="UP001570511">
    <property type="component" value="Unassembled WGS sequence"/>
</dbReference>
<dbReference type="RefSeq" id="WP_372389613.1">
    <property type="nucleotide sequence ID" value="NZ_JBGNYA010000001.1"/>
</dbReference>
<dbReference type="AlphaFoldDB" id="A0ABD5MEG0"/>
<dbReference type="Pfam" id="PF00583">
    <property type="entry name" value="Acetyltransf_1"/>
    <property type="match status" value="1"/>
</dbReference>
<reference evidence="3 4" key="1">
    <citation type="submission" date="2024-08" db="EMBL/GenBank/DDBJ databases">
        <title>Halobellus sp. MBLA0158 whole genome sequence.</title>
        <authorList>
            <person name="Hwang C.Y."/>
            <person name="Cho E.-S."/>
            <person name="Seo M.-J."/>
        </authorList>
    </citation>
    <scope>NUCLEOTIDE SEQUENCE [LARGE SCALE GENOMIC DNA]</scope>
    <source>
        <strain evidence="3 4">MBLA0158</strain>
    </source>
</reference>
<keyword evidence="4" id="KW-1185">Reference proteome</keyword>
<sequence length="197" mass="22698">MYVRDAKNRDEVWLLDRIEEADIDDPAFRSRDYVIALDEETSRKAGFGRIRVHKTDAGNFCELAFVYTLPPWRQQGVAAHVIERLVAEASDEGYDTVYTFTRQPEYFTPFGFEPRETSELPEPVAERLRRVRKERGEDVIAMAVDRADFSVPTRFRERFKNASPADEPEDGEVPVEETAEDFGIDADEATYKYDTGN</sequence>
<keyword evidence="3" id="KW-0012">Acyltransferase</keyword>